<evidence type="ECO:0000256" key="4">
    <source>
        <dbReference type="ARBA" id="ARBA00023136"/>
    </source>
</evidence>
<feature type="transmembrane region" description="Helical" evidence="5">
    <location>
        <begin position="156"/>
        <end position="175"/>
    </location>
</feature>
<feature type="transmembrane region" description="Helical" evidence="5">
    <location>
        <begin position="30"/>
        <end position="52"/>
    </location>
</feature>
<name>A0ABD0K201_9CAEN</name>
<feature type="transmembrane region" description="Helical" evidence="5">
    <location>
        <begin position="535"/>
        <end position="558"/>
    </location>
</feature>
<evidence type="ECO:0000256" key="2">
    <source>
        <dbReference type="ARBA" id="ARBA00022692"/>
    </source>
</evidence>
<keyword evidence="8" id="KW-1185">Reference proteome</keyword>
<feature type="transmembrane region" description="Helical" evidence="5">
    <location>
        <begin position="247"/>
        <end position="271"/>
    </location>
</feature>
<dbReference type="InterPro" id="IPR005829">
    <property type="entry name" value="Sugar_transporter_CS"/>
</dbReference>
<dbReference type="GO" id="GO:0016020">
    <property type="term" value="C:membrane"/>
    <property type="evidence" value="ECO:0007669"/>
    <property type="project" value="UniProtKB-SubCell"/>
</dbReference>
<feature type="transmembrane region" description="Helical" evidence="5">
    <location>
        <begin position="416"/>
        <end position="438"/>
    </location>
</feature>
<dbReference type="InterPro" id="IPR036259">
    <property type="entry name" value="MFS_trans_sf"/>
</dbReference>
<dbReference type="PROSITE" id="PS50850">
    <property type="entry name" value="MFS"/>
    <property type="match status" value="1"/>
</dbReference>
<feature type="transmembrane region" description="Helical" evidence="5">
    <location>
        <begin position="129"/>
        <end position="149"/>
    </location>
</feature>
<dbReference type="InterPro" id="IPR020846">
    <property type="entry name" value="MFS_dom"/>
</dbReference>
<proteinExistence type="predicted"/>
<dbReference type="Gene3D" id="1.20.1250.20">
    <property type="entry name" value="MFS general substrate transporter like domains"/>
    <property type="match status" value="1"/>
</dbReference>
<evidence type="ECO:0000259" key="6">
    <source>
        <dbReference type="PROSITE" id="PS50850"/>
    </source>
</evidence>
<dbReference type="Proteomes" id="UP001519460">
    <property type="component" value="Unassembled WGS sequence"/>
</dbReference>
<dbReference type="InterPro" id="IPR011701">
    <property type="entry name" value="MFS"/>
</dbReference>
<keyword evidence="3 5" id="KW-1133">Transmembrane helix</keyword>
<evidence type="ECO:0000313" key="7">
    <source>
        <dbReference type="EMBL" id="KAK7481092.1"/>
    </source>
</evidence>
<reference evidence="7 8" key="1">
    <citation type="journal article" date="2023" name="Sci. Data">
        <title>Genome assembly of the Korean intertidal mud-creeper Batillaria attramentaria.</title>
        <authorList>
            <person name="Patra A.K."/>
            <person name="Ho P.T."/>
            <person name="Jun S."/>
            <person name="Lee S.J."/>
            <person name="Kim Y."/>
            <person name="Won Y.J."/>
        </authorList>
    </citation>
    <scope>NUCLEOTIDE SEQUENCE [LARGE SCALE GENOMIC DNA]</scope>
    <source>
        <strain evidence="7">Wonlab-2016</strain>
    </source>
</reference>
<comment type="subcellular location">
    <subcellularLocation>
        <location evidence="1">Membrane</location>
        <topology evidence="1">Multi-pass membrane protein</topology>
    </subcellularLocation>
</comment>
<keyword evidence="4 5" id="KW-0472">Membrane</keyword>
<keyword evidence="2 5" id="KW-0812">Transmembrane</keyword>
<organism evidence="7 8">
    <name type="scientific">Batillaria attramentaria</name>
    <dbReference type="NCBI Taxonomy" id="370345"/>
    <lineage>
        <taxon>Eukaryota</taxon>
        <taxon>Metazoa</taxon>
        <taxon>Spiralia</taxon>
        <taxon>Lophotrochozoa</taxon>
        <taxon>Mollusca</taxon>
        <taxon>Gastropoda</taxon>
        <taxon>Caenogastropoda</taxon>
        <taxon>Sorbeoconcha</taxon>
        <taxon>Cerithioidea</taxon>
        <taxon>Batillariidae</taxon>
        <taxon>Batillaria</taxon>
    </lineage>
</organism>
<evidence type="ECO:0000313" key="8">
    <source>
        <dbReference type="Proteomes" id="UP001519460"/>
    </source>
</evidence>
<gene>
    <name evidence="7" type="ORF">BaRGS_00027632</name>
</gene>
<sequence>MAVSWDEKELRRLDVDEVWRALGRFGRYQLLQLLVFSFTNVPLAFHVLSVVFQGASNPHTCRPPPEFLGEDGDAFNGTVTMETCRIELYDNVTGAILSETSSCDGYAYKNPSYISFWDLVCDRAPLAQLSQTLVMAGMFVGASCVAPFADRYGRKTVHVGCHVLLLCVAIGMAFMPSYPGYMVLKFLAGMTIMGMCVPVITHQLEMYPRELRAAVGQFTSVLWAVSIMCMTPMAYFTRHYSWRTMQIVFAAFNVFSFLEIFLLDESLRWLVANQRFKDIERIIRKASRLNGRDPDFVLSASLAKADAKHADGNDAMTGSDVQPVVDKPVALISVVDGDKDDHKCAETDDLMNEKEKEADKALVKRVREERREGLLDLLKDSDMRFITLANLYIWMTTSMTYYGITLLSSSLFGSPYINFFLGGFLEIPGTLLMMWGLYRIGRKKTIIIFISVAWISLLAATLVAVLGDGGTAASSAQTALSLAGRFGIATVFHAIWIYTPELFPTNLRSIGVGLASSGARVGGMLSPFFKLLSDLALWTPGAVFCGLCLLATVLLVLLPETTHRPLATSIQDVKAWRRQDRKQNDEFVVKVN</sequence>
<evidence type="ECO:0000256" key="3">
    <source>
        <dbReference type="ARBA" id="ARBA00022989"/>
    </source>
</evidence>
<comment type="caution">
    <text evidence="7">The sequence shown here is derived from an EMBL/GenBank/DDBJ whole genome shotgun (WGS) entry which is preliminary data.</text>
</comment>
<feature type="transmembrane region" description="Helical" evidence="5">
    <location>
        <begin position="213"/>
        <end position="235"/>
    </location>
</feature>
<evidence type="ECO:0000256" key="1">
    <source>
        <dbReference type="ARBA" id="ARBA00004141"/>
    </source>
</evidence>
<protein>
    <recommendedName>
        <fullName evidence="6">Major facilitator superfamily (MFS) profile domain-containing protein</fullName>
    </recommendedName>
</protein>
<dbReference type="PROSITE" id="PS00216">
    <property type="entry name" value="SUGAR_TRANSPORT_1"/>
    <property type="match status" value="1"/>
</dbReference>
<evidence type="ECO:0000256" key="5">
    <source>
        <dbReference type="SAM" id="Phobius"/>
    </source>
</evidence>
<feature type="domain" description="Major facilitator superfamily (MFS) profile" evidence="6">
    <location>
        <begin position="79"/>
        <end position="563"/>
    </location>
</feature>
<feature type="transmembrane region" description="Helical" evidence="5">
    <location>
        <begin position="445"/>
        <end position="467"/>
    </location>
</feature>
<feature type="transmembrane region" description="Helical" evidence="5">
    <location>
        <begin position="181"/>
        <end position="201"/>
    </location>
</feature>
<dbReference type="PANTHER" id="PTHR24064">
    <property type="entry name" value="SOLUTE CARRIER FAMILY 22 MEMBER"/>
    <property type="match status" value="1"/>
</dbReference>
<accession>A0ABD0K201</accession>
<dbReference type="AlphaFoldDB" id="A0ABD0K201"/>
<feature type="transmembrane region" description="Helical" evidence="5">
    <location>
        <begin position="385"/>
        <end position="404"/>
    </location>
</feature>
<dbReference type="SUPFAM" id="SSF103473">
    <property type="entry name" value="MFS general substrate transporter"/>
    <property type="match status" value="1"/>
</dbReference>
<dbReference type="Pfam" id="PF07690">
    <property type="entry name" value="MFS_1"/>
    <property type="match status" value="1"/>
</dbReference>
<dbReference type="EMBL" id="JACVVK020000267">
    <property type="protein sequence ID" value="KAK7481092.1"/>
    <property type="molecule type" value="Genomic_DNA"/>
</dbReference>